<dbReference type="STRING" id="45658.VSVS12_03407"/>
<dbReference type="GO" id="GO:0005886">
    <property type="term" value="C:plasma membrane"/>
    <property type="evidence" value="ECO:0007669"/>
    <property type="project" value="UniProtKB-SubCell"/>
</dbReference>
<evidence type="ECO:0000256" key="2">
    <source>
        <dbReference type="ARBA" id="ARBA00022475"/>
    </source>
</evidence>
<dbReference type="PANTHER" id="PTHR30086">
    <property type="entry name" value="ARGININE EXPORTER PROTEIN ARGO"/>
    <property type="match status" value="1"/>
</dbReference>
<dbReference type="PANTHER" id="PTHR30086:SF20">
    <property type="entry name" value="ARGININE EXPORTER PROTEIN ARGO-RELATED"/>
    <property type="match status" value="1"/>
</dbReference>
<evidence type="ECO:0000313" key="8">
    <source>
        <dbReference type="Proteomes" id="UP000092528"/>
    </source>
</evidence>
<keyword evidence="3 6" id="KW-0812">Transmembrane</keyword>
<dbReference type="RefSeq" id="WP_005599865.1">
    <property type="nucleotide sequence ID" value="NZ_CP016415.1"/>
</dbReference>
<organism evidence="7 8">
    <name type="scientific">Vibrio scophthalmi</name>
    <dbReference type="NCBI Taxonomy" id="45658"/>
    <lineage>
        <taxon>Bacteria</taxon>
        <taxon>Pseudomonadati</taxon>
        <taxon>Pseudomonadota</taxon>
        <taxon>Gammaproteobacteria</taxon>
        <taxon>Vibrionales</taxon>
        <taxon>Vibrionaceae</taxon>
        <taxon>Vibrio</taxon>
    </lineage>
</organism>
<evidence type="ECO:0000256" key="4">
    <source>
        <dbReference type="ARBA" id="ARBA00022989"/>
    </source>
</evidence>
<accession>A0A1C7FFU0</accession>
<gene>
    <name evidence="7" type="ORF">VSVS05_03834</name>
</gene>
<evidence type="ECO:0000256" key="6">
    <source>
        <dbReference type="SAM" id="Phobius"/>
    </source>
</evidence>
<dbReference type="PATRIC" id="fig|45658.7.peg.3800"/>
<dbReference type="GeneID" id="96874041"/>
<feature type="transmembrane region" description="Helical" evidence="6">
    <location>
        <begin position="116"/>
        <end position="133"/>
    </location>
</feature>
<protein>
    <submittedName>
        <fullName evidence="7">Cysteine/O-acetylserine efflux protein</fullName>
    </submittedName>
</protein>
<keyword evidence="2" id="KW-1003">Cell membrane</keyword>
<proteinExistence type="predicted"/>
<reference evidence="7 8" key="1">
    <citation type="submission" date="2016-07" db="EMBL/GenBank/DDBJ databases">
        <title>Genome sequencing of Vibrio scophthalmi strain VS-05, an isolated from Paralichthys olivaceus.</title>
        <authorList>
            <person name="Han H.-J."/>
        </authorList>
    </citation>
    <scope>NUCLEOTIDE SEQUENCE [LARGE SCALE GENOMIC DNA]</scope>
    <source>
        <strain evidence="7 8">VS-05</strain>
    </source>
</reference>
<dbReference type="Proteomes" id="UP000092528">
    <property type="component" value="Chromosome 2"/>
</dbReference>
<dbReference type="AlphaFoldDB" id="A0A1C7FFU0"/>
<evidence type="ECO:0000313" key="7">
    <source>
        <dbReference type="EMBL" id="ANU38870.1"/>
    </source>
</evidence>
<evidence type="ECO:0000256" key="1">
    <source>
        <dbReference type="ARBA" id="ARBA00004651"/>
    </source>
</evidence>
<name>A0A1C7FFU0_9VIBR</name>
<feature type="transmembrane region" description="Helical" evidence="6">
    <location>
        <begin position="47"/>
        <end position="67"/>
    </location>
</feature>
<dbReference type="GO" id="GO:0015171">
    <property type="term" value="F:amino acid transmembrane transporter activity"/>
    <property type="evidence" value="ECO:0007669"/>
    <property type="project" value="TreeGrafter"/>
</dbReference>
<feature type="transmembrane region" description="Helical" evidence="6">
    <location>
        <begin position="6"/>
        <end position="26"/>
    </location>
</feature>
<feature type="transmembrane region" description="Helical" evidence="6">
    <location>
        <begin position="73"/>
        <end position="95"/>
    </location>
</feature>
<sequence>MNSLVFAMVVFAFVGSTTPGPVNLLATSTAINHGKRAAARFVTGASVAYAMVVFLTGGMMQTVAALIPKLTTVMQFSGSVFILYLAYRIFTAPVASLESSKEKKSGFWTGSLTQILNPKAWLVAMSGVSLYVIGQENEYFSLLLFTAVSLVLCLIGVGIWAVIGRVLAKYLNNAQRFVLFNRIMAVLLALSVGAIWI</sequence>
<keyword evidence="5 6" id="KW-0472">Membrane</keyword>
<comment type="subcellular location">
    <subcellularLocation>
        <location evidence="1">Cell membrane</location>
        <topology evidence="1">Multi-pass membrane protein</topology>
    </subcellularLocation>
</comment>
<dbReference type="InterPro" id="IPR001123">
    <property type="entry name" value="LeuE-type"/>
</dbReference>
<feature type="transmembrane region" description="Helical" evidence="6">
    <location>
        <begin position="179"/>
        <end position="196"/>
    </location>
</feature>
<evidence type="ECO:0000256" key="3">
    <source>
        <dbReference type="ARBA" id="ARBA00022692"/>
    </source>
</evidence>
<dbReference type="Pfam" id="PF01810">
    <property type="entry name" value="LysE"/>
    <property type="match status" value="1"/>
</dbReference>
<feature type="transmembrane region" description="Helical" evidence="6">
    <location>
        <begin position="139"/>
        <end position="167"/>
    </location>
</feature>
<evidence type="ECO:0000256" key="5">
    <source>
        <dbReference type="ARBA" id="ARBA00023136"/>
    </source>
</evidence>
<dbReference type="GO" id="GO:0033228">
    <property type="term" value="P:cysteine export across plasma membrane"/>
    <property type="evidence" value="ECO:0007669"/>
    <property type="project" value="TreeGrafter"/>
</dbReference>
<keyword evidence="4 6" id="KW-1133">Transmembrane helix</keyword>
<keyword evidence="8" id="KW-1185">Reference proteome</keyword>
<dbReference type="EMBL" id="CP016415">
    <property type="protein sequence ID" value="ANU38870.1"/>
    <property type="molecule type" value="Genomic_DNA"/>
</dbReference>